<feature type="region of interest" description="Disordered" evidence="1">
    <location>
        <begin position="13"/>
        <end position="171"/>
    </location>
</feature>
<dbReference type="AlphaFoldDB" id="A0A1C3XL04"/>
<dbReference type="OrthoDB" id="8277693at2"/>
<evidence type="ECO:0000313" key="2">
    <source>
        <dbReference type="EMBL" id="SCB52940.1"/>
    </source>
</evidence>
<reference evidence="2 3" key="1">
    <citation type="submission" date="2016-08" db="EMBL/GenBank/DDBJ databases">
        <authorList>
            <person name="Seilhamer J.J."/>
        </authorList>
    </citation>
    <scope>NUCLEOTIDE SEQUENCE [LARGE SCALE GENOMIC DNA]</scope>
    <source>
        <strain evidence="2 3">P1-7</strain>
    </source>
</reference>
<dbReference type="RefSeq" id="WP_141694187.1">
    <property type="nucleotide sequence ID" value="NZ_FMAF01000059.1"/>
</dbReference>
<dbReference type="EMBL" id="FMAF01000059">
    <property type="protein sequence ID" value="SCB52940.1"/>
    <property type="molecule type" value="Genomic_DNA"/>
</dbReference>
<evidence type="ECO:0000313" key="3">
    <source>
        <dbReference type="Proteomes" id="UP000199205"/>
    </source>
</evidence>
<evidence type="ECO:0000256" key="1">
    <source>
        <dbReference type="SAM" id="MobiDB-lite"/>
    </source>
</evidence>
<gene>
    <name evidence="2" type="ORF">GA0061101_1593</name>
</gene>
<dbReference type="Proteomes" id="UP000199205">
    <property type="component" value="Unassembled WGS sequence"/>
</dbReference>
<feature type="compositionally biased region" description="Basic and acidic residues" evidence="1">
    <location>
        <begin position="136"/>
        <end position="147"/>
    </location>
</feature>
<feature type="compositionally biased region" description="Polar residues" evidence="1">
    <location>
        <begin position="39"/>
        <end position="50"/>
    </location>
</feature>
<organism evidence="2 3">
    <name type="scientific">Rhizobium lusitanum</name>
    <dbReference type="NCBI Taxonomy" id="293958"/>
    <lineage>
        <taxon>Bacteria</taxon>
        <taxon>Pseudomonadati</taxon>
        <taxon>Pseudomonadota</taxon>
        <taxon>Alphaproteobacteria</taxon>
        <taxon>Hyphomicrobiales</taxon>
        <taxon>Rhizobiaceae</taxon>
        <taxon>Rhizobium/Agrobacterium group</taxon>
        <taxon>Rhizobium</taxon>
    </lineage>
</organism>
<accession>A0A1C3XL04</accession>
<name>A0A1C3XL04_9HYPH</name>
<sequence>MKSPWKFLVQLTSRARPAETPAASIEHDAKAAAIESEAQRTSVLPSSSTEAPDGPHHHEAPAIGPVATTTSIETGRDLDATPAASPPVDIDEGQAETPAEANQSSAEAPALVRQNATSKKSPRAPQAKRAARAGRTRIDRDAERTDPANEDQTAQSQSPPPTFLDEVGSLDDEVRQLRRQLAHKLHLQNIQLKKMLERFDIS</sequence>
<protein>
    <submittedName>
        <fullName evidence="2">Uncharacterized protein</fullName>
    </submittedName>
</protein>
<proteinExistence type="predicted"/>